<dbReference type="KEGG" id="pyr:P186_0428"/>
<gene>
    <name evidence="1" type="ORF">P186_0428</name>
</gene>
<sequence length="436" mass="49531">MSSEDVTRLVERLKERCRLALSSEAEPTFESVLKESRERGVLRGGVYTLFKKWSLYMQYVADAVPRALSLPDDVAAQFRQFVDSLFPLLDNAENQSREKLVKICRAVEEGSVKVEKGDGATFYVCSGETCIHTYMSKSVIYTLHLRGASGELYFPNILQGEELEALQIGWRASDEGVLNSRPRLNTTQPWQILAWAATRPGRLWVRIDFIALTARGLSTVFHLIAKDWEERWTKQEAQRLALAMAKRGVYRPLLTWWLGDGVVDRRRCLQISIKDVSGLESELGTFTSGRIIICGAEARRIARAMAEAGTYAPLLDVLHSHKWAYLKWLTSSSVRRFNPTYILISGVKMRLHLAAKTLYAETRLASEEEAKKTAEKLAPYAKMYKDRSRYVVYIPGGALIQMARGDPELKKRIAEYLKTAEKPIAKKLLQKLLQHL</sequence>
<accession>G7VGH1</accession>
<reference evidence="1 2" key="1">
    <citation type="journal article" date="2012" name="J. Bacteriol.">
        <title>Complete genome sequence of strain 1860, a crenarchaeon of the genus pyrobaculum able to grow with various electron acceptors.</title>
        <authorList>
            <person name="Mardanov A.V."/>
            <person name="Gumerov V.M."/>
            <person name="Slobodkina G.B."/>
            <person name="Beletsky A.V."/>
            <person name="Bonch-Osmolovskaya E.A."/>
            <person name="Ravin N.V."/>
            <person name="Skryabin K.G."/>
        </authorList>
    </citation>
    <scope>NUCLEOTIDE SEQUENCE [LARGE SCALE GENOMIC DNA]</scope>
    <source>
        <strain evidence="1 2">1860</strain>
    </source>
</reference>
<name>G7VGH1_9CREN</name>
<protein>
    <submittedName>
        <fullName evidence="1">Uncharacterized protein</fullName>
    </submittedName>
</protein>
<dbReference type="eggNOG" id="arCOG10867">
    <property type="taxonomic scope" value="Archaea"/>
</dbReference>
<organism evidence="1 2">
    <name type="scientific">Pyrobaculum ferrireducens</name>
    <dbReference type="NCBI Taxonomy" id="1104324"/>
    <lineage>
        <taxon>Archaea</taxon>
        <taxon>Thermoproteota</taxon>
        <taxon>Thermoprotei</taxon>
        <taxon>Thermoproteales</taxon>
        <taxon>Thermoproteaceae</taxon>
        <taxon>Pyrobaculum</taxon>
    </lineage>
</organism>
<evidence type="ECO:0000313" key="2">
    <source>
        <dbReference type="Proteomes" id="UP000005867"/>
    </source>
</evidence>
<evidence type="ECO:0000313" key="1">
    <source>
        <dbReference type="EMBL" id="AET31882.1"/>
    </source>
</evidence>
<proteinExistence type="predicted"/>
<dbReference type="OrthoDB" id="29194at2157"/>
<keyword evidence="2" id="KW-1185">Reference proteome</keyword>
<dbReference type="HOGENOM" id="CLU_627929_0_0_2"/>
<dbReference type="AlphaFoldDB" id="G7VGH1"/>
<dbReference type="BioCyc" id="PSP1104324:GJSN-417-MONOMER"/>
<dbReference type="Proteomes" id="UP000005867">
    <property type="component" value="Chromosome"/>
</dbReference>
<dbReference type="EMBL" id="CP003098">
    <property type="protein sequence ID" value="AET31882.1"/>
    <property type="molecule type" value="Genomic_DNA"/>
</dbReference>